<dbReference type="KEGG" id="tet:TTHERM_00944090"/>
<dbReference type="InterPro" id="IPR018490">
    <property type="entry name" value="cNMP-bd_dom_sf"/>
</dbReference>
<dbReference type="PANTHER" id="PTHR11635">
    <property type="entry name" value="CAMP-DEPENDENT PROTEIN KINASE REGULATORY CHAIN"/>
    <property type="match status" value="1"/>
</dbReference>
<name>Q24F37_TETTS</name>
<reference evidence="5" key="1">
    <citation type="journal article" date="2006" name="PLoS Biol.">
        <title>Macronuclear genome sequence of the ciliate Tetrahymena thermophila, a model eukaryote.</title>
        <authorList>
            <person name="Eisen J.A."/>
            <person name="Coyne R.S."/>
            <person name="Wu M."/>
            <person name="Wu D."/>
            <person name="Thiagarajan M."/>
            <person name="Wortman J.R."/>
            <person name="Badger J.H."/>
            <person name="Ren Q."/>
            <person name="Amedeo P."/>
            <person name="Jones K.M."/>
            <person name="Tallon L.J."/>
            <person name="Delcher A.L."/>
            <person name="Salzberg S.L."/>
            <person name="Silva J.C."/>
            <person name="Haas B.J."/>
            <person name="Majoros W.H."/>
            <person name="Farzad M."/>
            <person name="Carlton J.M."/>
            <person name="Smith R.K. Jr."/>
            <person name="Garg J."/>
            <person name="Pearlman R.E."/>
            <person name="Karrer K.M."/>
            <person name="Sun L."/>
            <person name="Manning G."/>
            <person name="Elde N.C."/>
            <person name="Turkewitz A.P."/>
            <person name="Asai D.J."/>
            <person name="Wilkes D.E."/>
            <person name="Wang Y."/>
            <person name="Cai H."/>
            <person name="Collins K."/>
            <person name="Stewart B.A."/>
            <person name="Lee S.R."/>
            <person name="Wilamowska K."/>
            <person name="Weinberg Z."/>
            <person name="Ruzzo W.L."/>
            <person name="Wloga D."/>
            <person name="Gaertig J."/>
            <person name="Frankel J."/>
            <person name="Tsao C.-C."/>
            <person name="Gorovsky M.A."/>
            <person name="Keeling P.J."/>
            <person name="Waller R.F."/>
            <person name="Patron N.J."/>
            <person name="Cherry J.M."/>
            <person name="Stover N.A."/>
            <person name="Krieger C.J."/>
            <person name="del Toro C."/>
            <person name="Ryder H.F."/>
            <person name="Williamson S.C."/>
            <person name="Barbeau R.A."/>
            <person name="Hamilton E.P."/>
            <person name="Orias E."/>
        </authorList>
    </citation>
    <scope>NUCLEOTIDE SEQUENCE [LARGE SCALE GENOMIC DNA]</scope>
    <source>
        <strain evidence="5">SB210</strain>
    </source>
</reference>
<dbReference type="GeneID" id="7837222"/>
<feature type="domain" description="Cyclic nucleotide-binding" evidence="3">
    <location>
        <begin position="50"/>
        <end position="103"/>
    </location>
</feature>
<dbReference type="Pfam" id="PF00027">
    <property type="entry name" value="cNMP_binding"/>
    <property type="match status" value="1"/>
</dbReference>
<feature type="region of interest" description="Disordered" evidence="2">
    <location>
        <begin position="744"/>
        <end position="764"/>
    </location>
</feature>
<dbReference type="InParanoid" id="Q24F37"/>
<dbReference type="InterPro" id="IPR050503">
    <property type="entry name" value="cAMP-dep_PK_reg_su-like"/>
</dbReference>
<dbReference type="GO" id="GO:0034236">
    <property type="term" value="F:protein kinase A catalytic subunit binding"/>
    <property type="evidence" value="ECO:0007669"/>
    <property type="project" value="TreeGrafter"/>
</dbReference>
<dbReference type="EMBL" id="GG662297">
    <property type="protein sequence ID" value="EAS06370.2"/>
    <property type="molecule type" value="Genomic_DNA"/>
</dbReference>
<dbReference type="CDD" id="cd00038">
    <property type="entry name" value="CAP_ED"/>
    <property type="match status" value="1"/>
</dbReference>
<feature type="region of interest" description="Disordered" evidence="2">
    <location>
        <begin position="352"/>
        <end position="372"/>
    </location>
</feature>
<dbReference type="RefSeq" id="XP_001026615.2">
    <property type="nucleotide sequence ID" value="XM_001026615.2"/>
</dbReference>
<dbReference type="OrthoDB" id="166212at2759"/>
<evidence type="ECO:0000256" key="2">
    <source>
        <dbReference type="SAM" id="MobiDB-lite"/>
    </source>
</evidence>
<organism evidence="4 5">
    <name type="scientific">Tetrahymena thermophila (strain SB210)</name>
    <dbReference type="NCBI Taxonomy" id="312017"/>
    <lineage>
        <taxon>Eukaryota</taxon>
        <taxon>Sar</taxon>
        <taxon>Alveolata</taxon>
        <taxon>Ciliophora</taxon>
        <taxon>Intramacronucleata</taxon>
        <taxon>Oligohymenophorea</taxon>
        <taxon>Hymenostomatida</taxon>
        <taxon>Tetrahymenina</taxon>
        <taxon>Tetrahymenidae</taxon>
        <taxon>Tetrahymena</taxon>
    </lineage>
</organism>
<dbReference type="InterPro" id="IPR014710">
    <property type="entry name" value="RmlC-like_jellyroll"/>
</dbReference>
<dbReference type="HOGENOM" id="CLU_283641_0_0_1"/>
<dbReference type="InterPro" id="IPR000595">
    <property type="entry name" value="cNMP-bd_dom"/>
</dbReference>
<dbReference type="Gene3D" id="2.60.120.10">
    <property type="entry name" value="Jelly Rolls"/>
    <property type="match status" value="2"/>
</dbReference>
<dbReference type="PROSITE" id="PS50042">
    <property type="entry name" value="CNMP_BINDING_3"/>
    <property type="match status" value="3"/>
</dbReference>
<gene>
    <name evidence="4" type="ORF">TTHERM_00944090</name>
</gene>
<evidence type="ECO:0000313" key="5">
    <source>
        <dbReference type="Proteomes" id="UP000009168"/>
    </source>
</evidence>
<dbReference type="PANTHER" id="PTHR11635:SF152">
    <property type="entry name" value="CAMP-DEPENDENT PROTEIN KINASE TYPE I REGULATORY SUBUNIT-RELATED"/>
    <property type="match status" value="1"/>
</dbReference>
<dbReference type="GO" id="GO:0005952">
    <property type="term" value="C:cAMP-dependent protein kinase complex"/>
    <property type="evidence" value="ECO:0007669"/>
    <property type="project" value="InterPro"/>
</dbReference>
<evidence type="ECO:0000313" key="4">
    <source>
        <dbReference type="EMBL" id="EAS06370.2"/>
    </source>
</evidence>
<feature type="compositionally biased region" description="Polar residues" evidence="2">
    <location>
        <begin position="227"/>
        <end position="265"/>
    </location>
</feature>
<dbReference type="GO" id="GO:0005829">
    <property type="term" value="C:cytosol"/>
    <property type="evidence" value="ECO:0007669"/>
    <property type="project" value="TreeGrafter"/>
</dbReference>
<sequence>MKQFKLLQQDISNEQDADFLISLIEKDEKNDLDLELVGKYLKKQIFIRNLSYQLPSQIMKKMYSGFKIQTFKQHELIYEQGNISDTIYICLKGQIDSYVQKNNLNIDQEDKEGIKQENNENLLKSTQYYYEDKEIAKLINDPELLQRFKLKREEKLDRQVRYMMRERAKNLEEQRKKEQEKIQFDIQRMENRQKVIQQIIESNRRANNFSNIGRTLNPKLNKRESPSQKLKQTNQILPKIELTNSKQQNKSPLKDNNPTSPALSYQGENNLLLKRYYWKQQTNRESSIKKKDQKSEQSLFDETLNSFSESKFGGFNKGSLIFSSINKIKQKNKSKDPFDDSNFQQQQLIIEEDDGNQNNNQNENDDSIGANSIGDLESPSNFKVNNQYNKSLLIKDFDINQSFKGKSLNSFFCNLDKVSEYKPGDMFGSEMLENKHERSSFAIVNSVEAKLAILDKTFFEEILMLYHEEKLINEIKFFQNNCLFSKFDESEIEQILLKLESVSFKKDSIIYKEDDPSDRIYLVKEGEIEIDHIIETEKKFEDYPFINQQFHQRRQKIAIIGPGQIFGESEILKDIKRITRAITISTTNIFYVFDSNQIKFLLDNSDLKENLNQARQNKSSWRQSRFRKIQIATKNHHEQVKKILENSQTQAQIEPLSPTKQNTKNHHINKKNSEKEFQNKLEQIEKISSNQLKSLPSNHLINFQISSEKKIYTQNSSKEEKQFYQDPYAFQNPFQKYQTRNQSFSYSQNNNNHNNSISSFQHHISNPIQSPQSAEFVASLNQSPKSLLPQNLDKIKSYEFYNFPTQKHQQEKYLKTDFTSKSISASSERNNSYHSSIHQVQHFEQNQYKIESYNPQISDSYLTLNPKPFNPLISQSQERNQSQLSTLISTNRQTRSSINSPNVYTLDSKRHKFSINPLQYYGENDLNEAETNSVKQPNFNDIDTLTPIIKKSKILDSLSKAFKKQQNCTTNSPIRGDRRKIKTIFIYENEPLQQLYMNCKYNHKKYAISRKSKRSSSINTSYSKRRTDFGEIENANNQENNKKDKINQVIPVNQNRNIQNTNSVVDQKEQVDNSQLKEFIQKNTLAQIGLFNEEPNIKLNTNIQQKLIQESTSKYRLKAMKQILESSHQIQNLNYLYKYSKFLKYNETILPQKQNKKINIVEKK</sequence>
<dbReference type="SMART" id="SM00100">
    <property type="entry name" value="cNMP"/>
    <property type="match status" value="1"/>
</dbReference>
<proteinExistence type="predicted"/>
<evidence type="ECO:0000259" key="3">
    <source>
        <dbReference type="PROSITE" id="PS50042"/>
    </source>
</evidence>
<evidence type="ECO:0000256" key="1">
    <source>
        <dbReference type="SAM" id="Coils"/>
    </source>
</evidence>
<dbReference type="SUPFAM" id="SSF51206">
    <property type="entry name" value="cAMP-binding domain-like"/>
    <property type="match status" value="2"/>
</dbReference>
<dbReference type="GO" id="GO:0030552">
    <property type="term" value="F:cAMP binding"/>
    <property type="evidence" value="ECO:0007669"/>
    <property type="project" value="TreeGrafter"/>
</dbReference>
<keyword evidence="5" id="KW-1185">Reference proteome</keyword>
<feature type="domain" description="Cyclic nucleotide-binding" evidence="3">
    <location>
        <begin position="418"/>
        <end position="464"/>
    </location>
</feature>
<protein>
    <submittedName>
        <fullName evidence="4">Cyclic nucleotide-binding domain protein</fullName>
    </submittedName>
</protein>
<feature type="region of interest" description="Disordered" evidence="2">
    <location>
        <begin position="209"/>
        <end position="265"/>
    </location>
</feature>
<accession>Q24F37</accession>
<dbReference type="AlphaFoldDB" id="Q24F37"/>
<dbReference type="GO" id="GO:0004862">
    <property type="term" value="F:cAMP-dependent protein kinase inhibitor activity"/>
    <property type="evidence" value="ECO:0007669"/>
    <property type="project" value="TreeGrafter"/>
</dbReference>
<feature type="domain" description="Cyclic nucleotide-binding" evidence="3">
    <location>
        <begin position="483"/>
        <end position="618"/>
    </location>
</feature>
<dbReference type="Proteomes" id="UP000009168">
    <property type="component" value="Unassembled WGS sequence"/>
</dbReference>
<feature type="coiled-coil region" evidence="1">
    <location>
        <begin position="161"/>
        <end position="188"/>
    </location>
</feature>
<keyword evidence="1" id="KW-0175">Coiled coil</keyword>